<organism evidence="2">
    <name type="scientific">viral metagenome</name>
    <dbReference type="NCBI Taxonomy" id="1070528"/>
    <lineage>
        <taxon>unclassified sequences</taxon>
        <taxon>metagenomes</taxon>
        <taxon>organismal metagenomes</taxon>
    </lineage>
</organism>
<dbReference type="GO" id="GO:0005737">
    <property type="term" value="C:cytoplasm"/>
    <property type="evidence" value="ECO:0007669"/>
    <property type="project" value="TreeGrafter"/>
</dbReference>
<name>A0A6C0IBU2_9ZZZZ</name>
<dbReference type="GO" id="GO:0004483">
    <property type="term" value="F:methyltransferase cap1 activity"/>
    <property type="evidence" value="ECO:0007669"/>
    <property type="project" value="UniProtKB-ARBA"/>
</dbReference>
<dbReference type="PANTHER" id="PTHR16121:SF0">
    <property type="entry name" value="CAP-SPECIFIC MRNA (NUCLEOSIDE-2'-O-)-METHYLTRANSFERASE 1"/>
    <property type="match status" value="1"/>
</dbReference>
<dbReference type="SUPFAM" id="SSF53335">
    <property type="entry name" value="S-adenosyl-L-methionine-dependent methyltransferases"/>
    <property type="match status" value="1"/>
</dbReference>
<dbReference type="GO" id="GO:0006370">
    <property type="term" value="P:7-methylguanosine mRNA capping"/>
    <property type="evidence" value="ECO:0007669"/>
    <property type="project" value="TreeGrafter"/>
</dbReference>
<dbReference type="EMBL" id="MN740154">
    <property type="protein sequence ID" value="QHT90521.1"/>
    <property type="molecule type" value="Genomic_DNA"/>
</dbReference>
<dbReference type="Pfam" id="PF01728">
    <property type="entry name" value="FtsJ"/>
    <property type="match status" value="1"/>
</dbReference>
<dbReference type="AlphaFoldDB" id="A0A6C0IBU2"/>
<dbReference type="Gene3D" id="3.40.50.12760">
    <property type="match status" value="1"/>
</dbReference>
<reference evidence="2" key="1">
    <citation type="journal article" date="2020" name="Nature">
        <title>Giant virus diversity and host interactions through global metagenomics.</title>
        <authorList>
            <person name="Schulz F."/>
            <person name="Roux S."/>
            <person name="Paez-Espino D."/>
            <person name="Jungbluth S."/>
            <person name="Walsh D.A."/>
            <person name="Denef V.J."/>
            <person name="McMahon K.D."/>
            <person name="Konstantinidis K.T."/>
            <person name="Eloe-Fadrosh E.A."/>
            <person name="Kyrpides N.C."/>
            <person name="Woyke T."/>
        </authorList>
    </citation>
    <scope>NUCLEOTIDE SEQUENCE</scope>
    <source>
        <strain evidence="2">GVMAG-M-3300023184-68</strain>
    </source>
</reference>
<dbReference type="PANTHER" id="PTHR16121">
    <property type="entry name" value="CAP-SPECIFIC MRNA (NUCLEOSIDE-2'-O-)-METHYLTRANSFERASE 1-RELATED"/>
    <property type="match status" value="1"/>
</dbReference>
<dbReference type="GO" id="GO:0005634">
    <property type="term" value="C:nucleus"/>
    <property type="evidence" value="ECO:0007669"/>
    <property type="project" value="TreeGrafter"/>
</dbReference>
<evidence type="ECO:0000313" key="2">
    <source>
        <dbReference type="EMBL" id="QHT90521.1"/>
    </source>
</evidence>
<dbReference type="InterPro" id="IPR029063">
    <property type="entry name" value="SAM-dependent_MTases_sf"/>
</dbReference>
<protein>
    <recommendedName>
        <fullName evidence="1">Ribosomal RNA methyltransferase FtsJ domain-containing protein</fullName>
    </recommendedName>
</protein>
<dbReference type="InterPro" id="IPR002877">
    <property type="entry name" value="RNA_MeTrfase_FtsJ_dom"/>
</dbReference>
<feature type="domain" description="Ribosomal RNA methyltransferase FtsJ" evidence="1">
    <location>
        <begin position="89"/>
        <end position="290"/>
    </location>
</feature>
<sequence>MSQNTILPHFILPRLPPKLYMLIDPQESETMPQPVINESLCFYLNDIKHHINTHEYMWETFKRFTNTYEYIHTTIPYKKHCISRYRPISRSFFKMIELIHFFELGTNSENSMKTFHLAEGPGGFIEAMVKYRVRSDDKYIGMTLLDKNNNDYNIPAWKKTQHFLQENKNVHIESGLDKTGNILSIDNFVYIHELYGSSMDLITADGGFDFSVDFDHQEINMTKLLYGQIVYALCMQKQGGHFVLKIFDIFMQHTVDMLVLLSSMYERVYITKPNTSRSANSEKYIVCKGFIHASSYQFFPYLYKSFRKILQTGQRAEGPLIQLTSKVASPPELVEKRISAPLPKYISRIFCNIPSQHFFMNRLEEYNIIIGQNQIENIYITLSFIVGECMPQSRSLLLPYGLGASIPSHNMNLCTTNFLGGRRPPDKFGKGASVPCSLNTTNFVGGIRPPEKFGGSNHISGDFRLLTNNETMLAMKDTFKGIECIEFPESAKGTVADTPNQRNFYRTKIQNLIKTNIQKCVQWCIQHNLAYNY</sequence>
<dbReference type="GO" id="GO:0032259">
    <property type="term" value="P:methylation"/>
    <property type="evidence" value="ECO:0007669"/>
    <property type="project" value="InterPro"/>
</dbReference>
<proteinExistence type="predicted"/>
<evidence type="ECO:0000259" key="1">
    <source>
        <dbReference type="Pfam" id="PF01728"/>
    </source>
</evidence>
<accession>A0A6C0IBU2</accession>
<dbReference type="InterPro" id="IPR050851">
    <property type="entry name" value="mRNA_Cap_2O-Ribose_MeTrfase"/>
</dbReference>